<name>A0A839F7I3_9GAMM</name>
<dbReference type="AlphaFoldDB" id="A0A839F7I3"/>
<dbReference type="SUPFAM" id="SSF54909">
    <property type="entry name" value="Dimeric alpha+beta barrel"/>
    <property type="match status" value="1"/>
</dbReference>
<keyword evidence="3" id="KW-1185">Reference proteome</keyword>
<proteinExistence type="predicted"/>
<evidence type="ECO:0000313" key="2">
    <source>
        <dbReference type="EMBL" id="MBA8888174.1"/>
    </source>
</evidence>
<dbReference type="EMBL" id="JACGXL010000003">
    <property type="protein sequence ID" value="MBA8888174.1"/>
    <property type="molecule type" value="Genomic_DNA"/>
</dbReference>
<dbReference type="Proteomes" id="UP000550401">
    <property type="component" value="Unassembled WGS sequence"/>
</dbReference>
<feature type="domain" description="DUF1330" evidence="1">
    <location>
        <begin position="16"/>
        <end position="88"/>
    </location>
</feature>
<comment type="caution">
    <text evidence="2">The sequence shown here is derived from an EMBL/GenBank/DDBJ whole genome shotgun (WGS) entry which is preliminary data.</text>
</comment>
<dbReference type="RefSeq" id="WP_182531232.1">
    <property type="nucleotide sequence ID" value="NZ_JACGXL010000003.1"/>
</dbReference>
<dbReference type="Pfam" id="PF07045">
    <property type="entry name" value="DUF1330"/>
    <property type="match status" value="1"/>
</dbReference>
<evidence type="ECO:0000313" key="3">
    <source>
        <dbReference type="Proteomes" id="UP000550401"/>
    </source>
</evidence>
<sequence length="101" mass="11507">MVGATIVVVGTFRAGYEAVFAEYSARVRRFLDRKGARAIRRQRIERVLYGTRAPSLLMLIDFPSREVAATAFFEQDYLDIIPLREQVFSAFEMFLAPLGDV</sequence>
<dbReference type="InterPro" id="IPR010753">
    <property type="entry name" value="DUF1330"/>
</dbReference>
<organism evidence="2 3">
    <name type="scientific">Dokdonella fugitiva</name>
    <dbReference type="NCBI Taxonomy" id="328517"/>
    <lineage>
        <taxon>Bacteria</taxon>
        <taxon>Pseudomonadati</taxon>
        <taxon>Pseudomonadota</taxon>
        <taxon>Gammaproteobacteria</taxon>
        <taxon>Lysobacterales</taxon>
        <taxon>Rhodanobacteraceae</taxon>
        <taxon>Dokdonella</taxon>
    </lineage>
</organism>
<accession>A0A839F7I3</accession>
<dbReference type="Gene3D" id="3.30.70.100">
    <property type="match status" value="1"/>
</dbReference>
<gene>
    <name evidence="2" type="ORF">FHW12_002398</name>
</gene>
<reference evidence="2 3" key="1">
    <citation type="submission" date="2020-07" db="EMBL/GenBank/DDBJ databases">
        <title>Genomic Encyclopedia of Type Strains, Phase IV (KMG-V): Genome sequencing to study the core and pangenomes of soil and plant-associated prokaryotes.</title>
        <authorList>
            <person name="Whitman W."/>
        </authorList>
    </citation>
    <scope>NUCLEOTIDE SEQUENCE [LARGE SCALE GENOMIC DNA]</scope>
    <source>
        <strain evidence="2 3">RH2WT43</strain>
    </source>
</reference>
<protein>
    <submittedName>
        <fullName evidence="2">Uncharacterized protein (DUF1330 family)</fullName>
    </submittedName>
</protein>
<dbReference type="InterPro" id="IPR011008">
    <property type="entry name" value="Dimeric_a/b-barrel"/>
</dbReference>
<evidence type="ECO:0000259" key="1">
    <source>
        <dbReference type="Pfam" id="PF07045"/>
    </source>
</evidence>